<feature type="compositionally biased region" description="Basic residues" evidence="1">
    <location>
        <begin position="205"/>
        <end position="223"/>
    </location>
</feature>
<reference evidence="2" key="1">
    <citation type="submission" date="2022-03" db="EMBL/GenBank/DDBJ databases">
        <title>Draft genome sequence of Aduncisulcus paluster, a free-living microaerophilic Fornicata.</title>
        <authorList>
            <person name="Yuyama I."/>
            <person name="Kume K."/>
            <person name="Tamura T."/>
            <person name="Inagaki Y."/>
            <person name="Hashimoto T."/>
        </authorList>
    </citation>
    <scope>NUCLEOTIDE SEQUENCE</scope>
    <source>
        <strain evidence="2">NY0171</strain>
    </source>
</reference>
<accession>A0ABQ5JWP1</accession>
<feature type="region of interest" description="Disordered" evidence="1">
    <location>
        <begin position="137"/>
        <end position="223"/>
    </location>
</feature>
<feature type="compositionally biased region" description="Basic and acidic residues" evidence="1">
    <location>
        <begin position="182"/>
        <end position="195"/>
    </location>
</feature>
<evidence type="ECO:0000313" key="3">
    <source>
        <dbReference type="Proteomes" id="UP001057375"/>
    </source>
</evidence>
<protein>
    <submittedName>
        <fullName evidence="2">Uncharacterized protein</fullName>
    </submittedName>
</protein>
<comment type="caution">
    <text evidence="2">The sequence shown here is derived from an EMBL/GenBank/DDBJ whole genome shotgun (WGS) entry which is preliminary data.</text>
</comment>
<feature type="non-terminal residue" evidence="2">
    <location>
        <position position="223"/>
    </location>
</feature>
<evidence type="ECO:0000256" key="1">
    <source>
        <dbReference type="SAM" id="MobiDB-lite"/>
    </source>
</evidence>
<organism evidence="2 3">
    <name type="scientific">Aduncisulcus paluster</name>
    <dbReference type="NCBI Taxonomy" id="2918883"/>
    <lineage>
        <taxon>Eukaryota</taxon>
        <taxon>Metamonada</taxon>
        <taxon>Carpediemonas-like organisms</taxon>
        <taxon>Aduncisulcus</taxon>
    </lineage>
</organism>
<evidence type="ECO:0000313" key="2">
    <source>
        <dbReference type="EMBL" id="GKT20164.1"/>
    </source>
</evidence>
<proteinExistence type="predicted"/>
<dbReference type="Proteomes" id="UP001057375">
    <property type="component" value="Unassembled WGS sequence"/>
</dbReference>
<name>A0ABQ5JWP1_9EUKA</name>
<keyword evidence="3" id="KW-1185">Reference proteome</keyword>
<sequence>MVVTRTNETGGIADIIETRFQEEEVRHLIRSIAILEQMNFNNVFQEVMRCKDVFMIEYDDLQTLLGCCRVYRNGMFQWKCIWRCTVFCVQKNFQEEEKERERREKRSEGKERKKFEDWNNGEEEEIFLKLNKRHPNPSTVSTVVEDVNEEEGVVSVSDRSVEDEESDYSDGSPHSTSSLTKETSEGTDRTEESEGKGIGIGIERRRSRSRRGRRRRSGKSSSS</sequence>
<dbReference type="EMBL" id="BQXS01012180">
    <property type="protein sequence ID" value="GKT20164.1"/>
    <property type="molecule type" value="Genomic_DNA"/>
</dbReference>
<gene>
    <name evidence="2" type="ORF">ADUPG1_011676</name>
</gene>